<gene>
    <name evidence="1" type="ORF">CWM47_36520</name>
</gene>
<organism evidence="1 2">
    <name type="scientific">Spirosoma pollinicola</name>
    <dbReference type="NCBI Taxonomy" id="2057025"/>
    <lineage>
        <taxon>Bacteria</taxon>
        <taxon>Pseudomonadati</taxon>
        <taxon>Bacteroidota</taxon>
        <taxon>Cytophagia</taxon>
        <taxon>Cytophagales</taxon>
        <taxon>Cytophagaceae</taxon>
        <taxon>Spirosoma</taxon>
    </lineage>
</organism>
<sequence>MAKDRYASAKQGPSQLKALRREVRRLRDQLAAQTDRFAAQTVVIKVVKETRDFLLYGGRRYKRGSLVSQMGLGVHLDPGVGLFMTDNRILSPEDVSRNSYFEYLLQT</sequence>
<keyword evidence="2" id="KW-1185">Reference proteome</keyword>
<dbReference type="Proteomes" id="UP000232883">
    <property type="component" value="Chromosome"/>
</dbReference>
<evidence type="ECO:0000313" key="2">
    <source>
        <dbReference type="Proteomes" id="UP000232883"/>
    </source>
</evidence>
<dbReference type="EMBL" id="CP025096">
    <property type="protein sequence ID" value="AUD06871.1"/>
    <property type="molecule type" value="Genomic_DNA"/>
</dbReference>
<accession>A0A2K8ZAH5</accession>
<proteinExistence type="predicted"/>
<name>A0A2K8ZAH5_9BACT</name>
<dbReference type="KEGG" id="spir:CWM47_36520"/>
<evidence type="ECO:0000313" key="1">
    <source>
        <dbReference type="EMBL" id="AUD06871.1"/>
    </source>
</evidence>
<dbReference type="RefSeq" id="WP_100993404.1">
    <property type="nucleotide sequence ID" value="NZ_CP025096.1"/>
</dbReference>
<dbReference type="AlphaFoldDB" id="A0A2K8ZAH5"/>
<reference evidence="1 2" key="1">
    <citation type="submission" date="2017-11" db="EMBL/GenBank/DDBJ databases">
        <title>Taxonomic description and genome sequences of Spirosoma HA7 sp. nov., isolated from pollen microhabitat of Corylus avellana.</title>
        <authorList>
            <person name="Ambika Manirajan B."/>
            <person name="Suarez C."/>
            <person name="Ratering S."/>
            <person name="Geissler-Plaum R."/>
            <person name="Cardinale M."/>
            <person name="Sylvia S."/>
        </authorList>
    </citation>
    <scope>NUCLEOTIDE SEQUENCE [LARGE SCALE GENOMIC DNA]</scope>
    <source>
        <strain evidence="1 2">HA7</strain>
    </source>
</reference>
<protein>
    <submittedName>
        <fullName evidence="1">Uncharacterized protein</fullName>
    </submittedName>
</protein>